<keyword evidence="5 8" id="KW-1133">Transmembrane helix</keyword>
<dbReference type="Proteomes" id="UP000694381">
    <property type="component" value="Unassembled WGS sequence"/>
</dbReference>
<dbReference type="Ensembl" id="ENSNGAT00000029021.1">
    <property type="protein sequence ID" value="ENSNGAP00000023325.1"/>
    <property type="gene ID" value="ENSNGAG00000021926.1"/>
</dbReference>
<dbReference type="InterPro" id="IPR009565">
    <property type="entry name" value="FAM174-like"/>
</dbReference>
<evidence type="ECO:0000256" key="2">
    <source>
        <dbReference type="ARBA" id="ARBA00006986"/>
    </source>
</evidence>
<feature type="transmembrane region" description="Helical" evidence="8">
    <location>
        <begin position="46"/>
        <end position="65"/>
    </location>
</feature>
<dbReference type="OMA" id="TEMTSMD"/>
<dbReference type="Pfam" id="PF06679">
    <property type="entry name" value="DUF1180"/>
    <property type="match status" value="1"/>
</dbReference>
<keyword evidence="6 8" id="KW-0472">Membrane</keyword>
<sequence>MARLLLLLFLLPCATPGPTDNSSWSAGPRNATHGLPGADSPLLRSLYVLGAFCGLAVFYFLIRACRLKRQQQRRYGLLNNMEEHTEMDSLDSEDETGFKTRNLR</sequence>
<dbReference type="AlphaFoldDB" id="A0A8C6RVF8"/>
<comment type="similarity">
    <text evidence="2">Belongs to the FAM174 family.</text>
</comment>
<comment type="subcellular location">
    <subcellularLocation>
        <location evidence="1">Membrane</location>
        <topology evidence="1">Single-pass type I membrane protein</topology>
    </subcellularLocation>
</comment>
<evidence type="ECO:0000313" key="11">
    <source>
        <dbReference type="Proteomes" id="UP000694381"/>
    </source>
</evidence>
<dbReference type="GO" id="GO:0005576">
    <property type="term" value="C:extracellular region"/>
    <property type="evidence" value="ECO:0007669"/>
    <property type="project" value="TreeGrafter"/>
</dbReference>
<feature type="chain" id="PRO_5034629894" evidence="9">
    <location>
        <begin position="17"/>
        <end position="104"/>
    </location>
</feature>
<keyword evidence="7" id="KW-0325">Glycoprotein</keyword>
<proteinExistence type="inferred from homology"/>
<evidence type="ECO:0000256" key="8">
    <source>
        <dbReference type="SAM" id="Phobius"/>
    </source>
</evidence>
<evidence type="ECO:0000256" key="5">
    <source>
        <dbReference type="ARBA" id="ARBA00022989"/>
    </source>
</evidence>
<keyword evidence="11" id="KW-1185">Reference proteome</keyword>
<feature type="signal peptide" evidence="9">
    <location>
        <begin position="1"/>
        <end position="16"/>
    </location>
</feature>
<evidence type="ECO:0000256" key="3">
    <source>
        <dbReference type="ARBA" id="ARBA00022692"/>
    </source>
</evidence>
<dbReference type="PANTHER" id="PTHR28607">
    <property type="entry name" value="EXPRESSED PROTEIN"/>
    <property type="match status" value="1"/>
</dbReference>
<dbReference type="PANTHER" id="PTHR28607:SF2">
    <property type="entry name" value="PROTEIN FAM174C"/>
    <property type="match status" value="1"/>
</dbReference>
<reference evidence="10" key="2">
    <citation type="submission" date="2025-09" db="UniProtKB">
        <authorList>
            <consortium name="Ensembl"/>
        </authorList>
    </citation>
    <scope>IDENTIFICATION</scope>
</reference>
<dbReference type="GeneTree" id="ENSGT00530000064649"/>
<evidence type="ECO:0000313" key="10">
    <source>
        <dbReference type="Ensembl" id="ENSNGAP00000023325.1"/>
    </source>
</evidence>
<accession>A0A8C6RVF8</accession>
<evidence type="ECO:0000256" key="6">
    <source>
        <dbReference type="ARBA" id="ARBA00023136"/>
    </source>
</evidence>
<evidence type="ECO:0000256" key="4">
    <source>
        <dbReference type="ARBA" id="ARBA00022729"/>
    </source>
</evidence>
<keyword evidence="4 9" id="KW-0732">Signal</keyword>
<protein>
    <submittedName>
        <fullName evidence="10">Family with sequence similarity 174, member C</fullName>
    </submittedName>
</protein>
<evidence type="ECO:0000256" key="9">
    <source>
        <dbReference type="SAM" id="SignalP"/>
    </source>
</evidence>
<name>A0A8C6RVF8_NANGA</name>
<evidence type="ECO:0000256" key="1">
    <source>
        <dbReference type="ARBA" id="ARBA00004479"/>
    </source>
</evidence>
<gene>
    <name evidence="10" type="primary">Fam174c</name>
</gene>
<keyword evidence="3 8" id="KW-0812">Transmembrane</keyword>
<reference evidence="10" key="1">
    <citation type="submission" date="2025-08" db="UniProtKB">
        <authorList>
            <consortium name="Ensembl"/>
        </authorList>
    </citation>
    <scope>IDENTIFICATION</scope>
</reference>
<dbReference type="GO" id="GO:0016020">
    <property type="term" value="C:membrane"/>
    <property type="evidence" value="ECO:0007669"/>
    <property type="project" value="UniProtKB-SubCell"/>
</dbReference>
<organism evidence="10 11">
    <name type="scientific">Nannospalax galili</name>
    <name type="common">Northern Israeli blind subterranean mole rat</name>
    <name type="synonym">Spalax galili</name>
    <dbReference type="NCBI Taxonomy" id="1026970"/>
    <lineage>
        <taxon>Eukaryota</taxon>
        <taxon>Metazoa</taxon>
        <taxon>Chordata</taxon>
        <taxon>Craniata</taxon>
        <taxon>Vertebrata</taxon>
        <taxon>Euteleostomi</taxon>
        <taxon>Mammalia</taxon>
        <taxon>Eutheria</taxon>
        <taxon>Euarchontoglires</taxon>
        <taxon>Glires</taxon>
        <taxon>Rodentia</taxon>
        <taxon>Myomorpha</taxon>
        <taxon>Muroidea</taxon>
        <taxon>Spalacidae</taxon>
        <taxon>Spalacinae</taxon>
        <taxon>Nannospalax</taxon>
    </lineage>
</organism>
<evidence type="ECO:0000256" key="7">
    <source>
        <dbReference type="ARBA" id="ARBA00023180"/>
    </source>
</evidence>